<name>A0A1H8SNG1_9FIRM</name>
<dbReference type="GO" id="GO:0000028">
    <property type="term" value="P:ribosomal small subunit assembly"/>
    <property type="evidence" value="ECO:0007669"/>
    <property type="project" value="TreeGrafter"/>
</dbReference>
<dbReference type="HAMAP" id="MF_01077">
    <property type="entry name" value="RimP"/>
    <property type="match status" value="1"/>
</dbReference>
<dbReference type="InterPro" id="IPR028989">
    <property type="entry name" value="RimP_N"/>
</dbReference>
<evidence type="ECO:0000313" key="7">
    <source>
        <dbReference type="Proteomes" id="UP000198847"/>
    </source>
</evidence>
<feature type="domain" description="Ribosome maturation factor RimP C-terminal" evidence="5">
    <location>
        <begin position="87"/>
        <end position="152"/>
    </location>
</feature>
<organism evidence="6 7">
    <name type="scientific">Propionispora vibrioides</name>
    <dbReference type="NCBI Taxonomy" id="112903"/>
    <lineage>
        <taxon>Bacteria</taxon>
        <taxon>Bacillati</taxon>
        <taxon>Bacillota</taxon>
        <taxon>Negativicutes</taxon>
        <taxon>Selenomonadales</taxon>
        <taxon>Sporomusaceae</taxon>
        <taxon>Propionispora</taxon>
    </lineage>
</organism>
<dbReference type="Gene3D" id="2.30.30.180">
    <property type="entry name" value="Ribosome maturation factor RimP, C-terminal domain"/>
    <property type="match status" value="1"/>
</dbReference>
<reference evidence="6 7" key="1">
    <citation type="submission" date="2016-10" db="EMBL/GenBank/DDBJ databases">
        <authorList>
            <person name="de Groot N.N."/>
        </authorList>
    </citation>
    <scope>NUCLEOTIDE SEQUENCE [LARGE SCALE GENOMIC DNA]</scope>
    <source>
        <strain evidence="6 7">DSM 13305</strain>
    </source>
</reference>
<dbReference type="GO" id="GO:0006412">
    <property type="term" value="P:translation"/>
    <property type="evidence" value="ECO:0007669"/>
    <property type="project" value="TreeGrafter"/>
</dbReference>
<evidence type="ECO:0000259" key="5">
    <source>
        <dbReference type="Pfam" id="PF17384"/>
    </source>
</evidence>
<evidence type="ECO:0000259" key="4">
    <source>
        <dbReference type="Pfam" id="PF02576"/>
    </source>
</evidence>
<dbReference type="InterPro" id="IPR036847">
    <property type="entry name" value="RimP_C_sf"/>
</dbReference>
<dbReference type="Proteomes" id="UP000198847">
    <property type="component" value="Unassembled WGS sequence"/>
</dbReference>
<accession>A0A1H8SNG1</accession>
<proteinExistence type="inferred from homology"/>
<dbReference type="PANTHER" id="PTHR33867:SF1">
    <property type="entry name" value="RIBOSOME MATURATION FACTOR RIMP"/>
    <property type="match status" value="1"/>
</dbReference>
<dbReference type="FunFam" id="3.30.300.70:FF:000001">
    <property type="entry name" value="Ribosome maturation factor RimP"/>
    <property type="match status" value="1"/>
</dbReference>
<dbReference type="OrthoDB" id="9805006at2"/>
<evidence type="ECO:0000256" key="1">
    <source>
        <dbReference type="ARBA" id="ARBA00022490"/>
    </source>
</evidence>
<dbReference type="CDD" id="cd01734">
    <property type="entry name" value="YlxS_C"/>
    <property type="match status" value="1"/>
</dbReference>
<evidence type="ECO:0000256" key="3">
    <source>
        <dbReference type="HAMAP-Rule" id="MF_01077"/>
    </source>
</evidence>
<gene>
    <name evidence="3" type="primary">rimP</name>
    <name evidence="6" type="ORF">SAMN04490178_105132</name>
</gene>
<sequence length="152" mass="17263">MSKEQIENLVEGLVNDIIASTDLEMVDVEYVKEREWYLRVFLDKEGGLEVEDCQWVSERLENKLDELDPIKDSYYLEVSSPGIDRALRKERDFVRHSGEVVEISTFAPINGKKSIVGTLIGLTDGNIHVDVAGTEVIVAREKASQVRLHIDF</sequence>
<dbReference type="InterPro" id="IPR028998">
    <property type="entry name" value="RimP_C"/>
</dbReference>
<keyword evidence="7" id="KW-1185">Reference proteome</keyword>
<dbReference type="PANTHER" id="PTHR33867">
    <property type="entry name" value="RIBOSOME MATURATION FACTOR RIMP"/>
    <property type="match status" value="1"/>
</dbReference>
<protein>
    <recommendedName>
        <fullName evidence="3">Ribosome maturation factor RimP</fullName>
    </recommendedName>
</protein>
<evidence type="ECO:0000256" key="2">
    <source>
        <dbReference type="ARBA" id="ARBA00022517"/>
    </source>
</evidence>
<dbReference type="GO" id="GO:0005829">
    <property type="term" value="C:cytosol"/>
    <property type="evidence" value="ECO:0007669"/>
    <property type="project" value="TreeGrafter"/>
</dbReference>
<dbReference type="Pfam" id="PF02576">
    <property type="entry name" value="RimP_N"/>
    <property type="match status" value="1"/>
</dbReference>
<comment type="function">
    <text evidence="3">Required for maturation of 30S ribosomal subunits.</text>
</comment>
<dbReference type="AlphaFoldDB" id="A0A1H8SNG1"/>
<dbReference type="InterPro" id="IPR035956">
    <property type="entry name" value="RimP_N_sf"/>
</dbReference>
<keyword evidence="1 3" id="KW-0963">Cytoplasm</keyword>
<dbReference type="STRING" id="112903.SAMN04490178_105132"/>
<keyword evidence="2 3" id="KW-0690">Ribosome biogenesis</keyword>
<feature type="domain" description="Ribosome maturation factor RimP N-terminal" evidence="4">
    <location>
        <begin position="13"/>
        <end position="84"/>
    </location>
</feature>
<dbReference type="Gene3D" id="3.30.300.70">
    <property type="entry name" value="RimP-like superfamily, N-terminal"/>
    <property type="match status" value="1"/>
</dbReference>
<evidence type="ECO:0000313" key="6">
    <source>
        <dbReference type="EMBL" id="SEO80125.1"/>
    </source>
</evidence>
<comment type="similarity">
    <text evidence="3">Belongs to the RimP family.</text>
</comment>
<dbReference type="EMBL" id="FODY01000005">
    <property type="protein sequence ID" value="SEO80125.1"/>
    <property type="molecule type" value="Genomic_DNA"/>
</dbReference>
<dbReference type="SUPFAM" id="SSF74942">
    <property type="entry name" value="YhbC-like, C-terminal domain"/>
    <property type="match status" value="1"/>
</dbReference>
<comment type="subcellular location">
    <subcellularLocation>
        <location evidence="3">Cytoplasm</location>
    </subcellularLocation>
</comment>
<dbReference type="RefSeq" id="WP_091744864.1">
    <property type="nucleotide sequence ID" value="NZ_FODY01000005.1"/>
</dbReference>
<dbReference type="InterPro" id="IPR003728">
    <property type="entry name" value="Ribosome_maturation_RimP"/>
</dbReference>
<dbReference type="SUPFAM" id="SSF75420">
    <property type="entry name" value="YhbC-like, N-terminal domain"/>
    <property type="match status" value="1"/>
</dbReference>
<dbReference type="Pfam" id="PF17384">
    <property type="entry name" value="DUF150_C"/>
    <property type="match status" value="1"/>
</dbReference>